<name>A0ABT2JM10_9ACTN</name>
<dbReference type="Proteomes" id="UP001156389">
    <property type="component" value="Unassembled WGS sequence"/>
</dbReference>
<dbReference type="PANTHER" id="PTHR30086">
    <property type="entry name" value="ARGININE EXPORTER PROTEIN ARGO"/>
    <property type="match status" value="1"/>
</dbReference>
<dbReference type="InterPro" id="IPR001123">
    <property type="entry name" value="LeuE-type"/>
</dbReference>
<organism evidence="7 8">
    <name type="scientific">Streptomyces gossypii</name>
    <dbReference type="NCBI Taxonomy" id="2883101"/>
    <lineage>
        <taxon>Bacteria</taxon>
        <taxon>Bacillati</taxon>
        <taxon>Actinomycetota</taxon>
        <taxon>Actinomycetes</taxon>
        <taxon>Kitasatosporales</taxon>
        <taxon>Streptomycetaceae</taxon>
        <taxon>Streptomyces</taxon>
    </lineage>
</organism>
<feature type="transmembrane region" description="Helical" evidence="6">
    <location>
        <begin position="154"/>
        <end position="179"/>
    </location>
</feature>
<evidence type="ECO:0000256" key="4">
    <source>
        <dbReference type="ARBA" id="ARBA00022989"/>
    </source>
</evidence>
<feature type="transmembrane region" description="Helical" evidence="6">
    <location>
        <begin position="6"/>
        <end position="30"/>
    </location>
</feature>
<evidence type="ECO:0000256" key="6">
    <source>
        <dbReference type="SAM" id="Phobius"/>
    </source>
</evidence>
<comment type="subcellular location">
    <subcellularLocation>
        <location evidence="1">Cell membrane</location>
        <topology evidence="1">Multi-pass membrane protein</topology>
    </subcellularLocation>
</comment>
<proteinExistence type="predicted"/>
<feature type="transmembrane region" description="Helical" evidence="6">
    <location>
        <begin position="114"/>
        <end position="134"/>
    </location>
</feature>
<protein>
    <submittedName>
        <fullName evidence="7">LysE family transporter</fullName>
    </submittedName>
</protein>
<keyword evidence="2" id="KW-1003">Cell membrane</keyword>
<comment type="caution">
    <text evidence="7">The sequence shown here is derived from an EMBL/GenBank/DDBJ whole genome shotgun (WGS) entry which is preliminary data.</text>
</comment>
<evidence type="ECO:0000313" key="8">
    <source>
        <dbReference type="Proteomes" id="UP001156389"/>
    </source>
</evidence>
<feature type="transmembrane region" description="Helical" evidence="6">
    <location>
        <begin position="191"/>
        <end position="210"/>
    </location>
</feature>
<sequence>MTESILAGLWAGYALAIPVGALAVLLVNLAARTSFRVGASGALGVATADGSYAALALLGGAAVAHAVRPVAGPLRWVAALVLVAMAVRIAVTALRSRGAPEAPGARHRGLGAPWRAYLGFLGLTLLNPWTIIYFSALVLGRQAGVGGDAGVLGGIAYVAAVTTASASWQLLLAAGGTVLGRALTGPRGRMVTAVVSSVVITALAVGLLLLPA</sequence>
<keyword evidence="4 6" id="KW-1133">Transmembrane helix</keyword>
<evidence type="ECO:0000256" key="5">
    <source>
        <dbReference type="ARBA" id="ARBA00023136"/>
    </source>
</evidence>
<keyword evidence="3 6" id="KW-0812">Transmembrane</keyword>
<evidence type="ECO:0000256" key="2">
    <source>
        <dbReference type="ARBA" id="ARBA00022475"/>
    </source>
</evidence>
<accession>A0ABT2JM10</accession>
<dbReference type="EMBL" id="JAJAGO010000001">
    <property type="protein sequence ID" value="MCT2588917.1"/>
    <property type="molecule type" value="Genomic_DNA"/>
</dbReference>
<evidence type="ECO:0000313" key="7">
    <source>
        <dbReference type="EMBL" id="MCT2588917.1"/>
    </source>
</evidence>
<dbReference type="Pfam" id="PF01810">
    <property type="entry name" value="LysE"/>
    <property type="match status" value="1"/>
</dbReference>
<gene>
    <name evidence="7" type="ORF">LHJ74_03030</name>
</gene>
<evidence type="ECO:0000256" key="3">
    <source>
        <dbReference type="ARBA" id="ARBA00022692"/>
    </source>
</evidence>
<evidence type="ECO:0000256" key="1">
    <source>
        <dbReference type="ARBA" id="ARBA00004651"/>
    </source>
</evidence>
<feature type="transmembrane region" description="Helical" evidence="6">
    <location>
        <begin position="76"/>
        <end position="94"/>
    </location>
</feature>
<reference evidence="7 8" key="1">
    <citation type="submission" date="2021-10" db="EMBL/GenBank/DDBJ databases">
        <title>Streptomyces gossypii sp. nov., isolated from soil collected from cotton field.</title>
        <authorList>
            <person name="Ge X."/>
            <person name="Chen X."/>
            <person name="Liu W."/>
        </authorList>
    </citation>
    <scope>NUCLEOTIDE SEQUENCE [LARGE SCALE GENOMIC DNA]</scope>
    <source>
        <strain evidence="7 8">N2-109</strain>
    </source>
</reference>
<keyword evidence="5 6" id="KW-0472">Membrane</keyword>
<feature type="transmembrane region" description="Helical" evidence="6">
    <location>
        <begin position="42"/>
        <end position="64"/>
    </location>
</feature>
<dbReference type="PANTHER" id="PTHR30086:SF20">
    <property type="entry name" value="ARGININE EXPORTER PROTEIN ARGO-RELATED"/>
    <property type="match status" value="1"/>
</dbReference>
<keyword evidence="8" id="KW-1185">Reference proteome</keyword>
<dbReference type="RefSeq" id="WP_260215853.1">
    <property type="nucleotide sequence ID" value="NZ_JAJAGO010000001.1"/>
</dbReference>